<accession>A0AAV6VR08</accession>
<feature type="signal peptide" evidence="2">
    <location>
        <begin position="1"/>
        <end position="19"/>
    </location>
</feature>
<feature type="chain" id="PRO_5043697830" evidence="2">
    <location>
        <begin position="20"/>
        <end position="256"/>
    </location>
</feature>
<comment type="caution">
    <text evidence="3">The sequence shown here is derived from an EMBL/GenBank/DDBJ whole genome shotgun (WGS) entry which is preliminary data.</text>
</comment>
<reference evidence="3 4" key="1">
    <citation type="journal article" date="2022" name="Nat. Ecol. Evol.">
        <title>A masculinizing supergene underlies an exaggerated male reproductive morph in a spider.</title>
        <authorList>
            <person name="Hendrickx F."/>
            <person name="De Corte Z."/>
            <person name="Sonet G."/>
            <person name="Van Belleghem S.M."/>
            <person name="Kostlbacher S."/>
            <person name="Vangestel C."/>
        </authorList>
    </citation>
    <scope>NUCLEOTIDE SEQUENCE [LARGE SCALE GENOMIC DNA]</scope>
    <source>
        <strain evidence="3">W744_W776</strain>
    </source>
</reference>
<keyword evidence="4" id="KW-1185">Reference proteome</keyword>
<gene>
    <name evidence="3" type="ORF">JTE90_026488</name>
</gene>
<dbReference type="Proteomes" id="UP000827092">
    <property type="component" value="Unassembled WGS sequence"/>
</dbReference>
<keyword evidence="2" id="KW-0732">Signal</keyword>
<proteinExistence type="predicted"/>
<evidence type="ECO:0000256" key="2">
    <source>
        <dbReference type="SAM" id="SignalP"/>
    </source>
</evidence>
<feature type="region of interest" description="Disordered" evidence="1">
    <location>
        <begin position="58"/>
        <end position="96"/>
    </location>
</feature>
<dbReference type="AlphaFoldDB" id="A0AAV6VR08"/>
<dbReference type="EMBL" id="JAFNEN010000038">
    <property type="protein sequence ID" value="KAG8198590.1"/>
    <property type="molecule type" value="Genomic_DNA"/>
</dbReference>
<protein>
    <submittedName>
        <fullName evidence="3">Uncharacterized protein</fullName>
    </submittedName>
</protein>
<evidence type="ECO:0000313" key="3">
    <source>
        <dbReference type="EMBL" id="KAG8198590.1"/>
    </source>
</evidence>
<feature type="compositionally biased region" description="Acidic residues" evidence="1">
    <location>
        <begin position="73"/>
        <end position="91"/>
    </location>
</feature>
<name>A0AAV6VR08_9ARAC</name>
<sequence>MKWYFVPLVLTACLIPVKGKIVYLNGTEVFKGFRSMNLTTTAPHKWISVFNPRNISNHSGSNSKPLEDIWQSENDEEEATVDEMDDTEDGSSETGMATRDTTVLSSIRGIWSDLSPILTVLSTLIGIFLMFVIVESPLSPLPVPPLPYGQVGPFPPTNMYPFGIAPPRNHYAYAAPQTSASYRIPRRLKDINGSLEESMDYFGRDVASPLISTRVLSTIQSIWPTVMDKAMNVLRTHIGQLTKEDELHFLRKELKL</sequence>
<evidence type="ECO:0000256" key="1">
    <source>
        <dbReference type="SAM" id="MobiDB-lite"/>
    </source>
</evidence>
<evidence type="ECO:0000313" key="4">
    <source>
        <dbReference type="Proteomes" id="UP000827092"/>
    </source>
</evidence>
<organism evidence="3 4">
    <name type="scientific">Oedothorax gibbosus</name>
    <dbReference type="NCBI Taxonomy" id="931172"/>
    <lineage>
        <taxon>Eukaryota</taxon>
        <taxon>Metazoa</taxon>
        <taxon>Ecdysozoa</taxon>
        <taxon>Arthropoda</taxon>
        <taxon>Chelicerata</taxon>
        <taxon>Arachnida</taxon>
        <taxon>Araneae</taxon>
        <taxon>Araneomorphae</taxon>
        <taxon>Entelegynae</taxon>
        <taxon>Araneoidea</taxon>
        <taxon>Linyphiidae</taxon>
        <taxon>Erigoninae</taxon>
        <taxon>Oedothorax</taxon>
    </lineage>
</organism>